<dbReference type="GO" id="GO:0005737">
    <property type="term" value="C:cytoplasm"/>
    <property type="evidence" value="ECO:0007669"/>
    <property type="project" value="UniProtKB-ARBA"/>
</dbReference>
<dbReference type="InterPro" id="IPR014717">
    <property type="entry name" value="Transl_elong_EF1B/ribsomal_bS6"/>
</dbReference>
<dbReference type="Proteomes" id="UP001558652">
    <property type="component" value="Unassembled WGS sequence"/>
</dbReference>
<gene>
    <name evidence="4" type="ORF">AAG570_009220</name>
</gene>
<protein>
    <recommendedName>
        <fullName evidence="2">Small ribosomal subunit protein bS6m</fullName>
    </recommendedName>
    <alternativeName>
        <fullName evidence="3">28S ribosomal protein S6, mitochondrial</fullName>
    </alternativeName>
</protein>
<dbReference type="PANTHER" id="PTHR21011:SF1">
    <property type="entry name" value="SMALL RIBOSOMAL SUBUNIT PROTEIN BS6M"/>
    <property type="match status" value="1"/>
</dbReference>
<keyword evidence="5" id="KW-1185">Reference proteome</keyword>
<dbReference type="AlphaFoldDB" id="A0ABD0YT35"/>
<organism evidence="4 5">
    <name type="scientific">Ranatra chinensis</name>
    <dbReference type="NCBI Taxonomy" id="642074"/>
    <lineage>
        <taxon>Eukaryota</taxon>
        <taxon>Metazoa</taxon>
        <taxon>Ecdysozoa</taxon>
        <taxon>Arthropoda</taxon>
        <taxon>Hexapoda</taxon>
        <taxon>Insecta</taxon>
        <taxon>Pterygota</taxon>
        <taxon>Neoptera</taxon>
        <taxon>Paraneoptera</taxon>
        <taxon>Hemiptera</taxon>
        <taxon>Heteroptera</taxon>
        <taxon>Panheteroptera</taxon>
        <taxon>Nepomorpha</taxon>
        <taxon>Nepidae</taxon>
        <taxon>Ranatrinae</taxon>
        <taxon>Ranatra</taxon>
    </lineage>
</organism>
<dbReference type="PANTHER" id="PTHR21011">
    <property type="entry name" value="MITOCHONDRIAL 28S RIBOSOMAL PROTEIN S6"/>
    <property type="match status" value="1"/>
</dbReference>
<dbReference type="CDD" id="cd15465">
    <property type="entry name" value="bS6_mito"/>
    <property type="match status" value="1"/>
</dbReference>
<dbReference type="FunFam" id="3.30.70.60:FF:000014">
    <property type="entry name" value="28S ribosomal protein S6, mitochondrial"/>
    <property type="match status" value="1"/>
</dbReference>
<comment type="similarity">
    <text evidence="1">Belongs to the bacterial ribosomal protein bS6 family.</text>
</comment>
<name>A0ABD0YT35_9HEMI</name>
<dbReference type="InterPro" id="IPR035980">
    <property type="entry name" value="Ribosomal_bS6_sf"/>
</dbReference>
<evidence type="ECO:0000313" key="5">
    <source>
        <dbReference type="Proteomes" id="UP001558652"/>
    </source>
</evidence>
<reference evidence="4 5" key="1">
    <citation type="submission" date="2024-07" db="EMBL/GenBank/DDBJ databases">
        <title>Chromosome-level genome assembly of the water stick insect Ranatra chinensis (Heteroptera: Nepidae).</title>
        <authorList>
            <person name="Liu X."/>
        </authorList>
    </citation>
    <scope>NUCLEOTIDE SEQUENCE [LARGE SCALE GENOMIC DNA]</scope>
    <source>
        <strain evidence="4">Cailab_2021Rc</strain>
        <tissue evidence="4">Muscle</tissue>
    </source>
</reference>
<proteinExistence type="inferred from homology"/>
<dbReference type="InterPro" id="IPR000529">
    <property type="entry name" value="Ribosomal_bS6"/>
</dbReference>
<comment type="caution">
    <text evidence="4">The sequence shown here is derived from an EMBL/GenBank/DDBJ whole genome shotgun (WGS) entry which is preliminary data.</text>
</comment>
<dbReference type="SUPFAM" id="SSF54995">
    <property type="entry name" value="Ribosomal protein S6"/>
    <property type="match status" value="1"/>
</dbReference>
<evidence type="ECO:0000256" key="2">
    <source>
        <dbReference type="ARBA" id="ARBA00035170"/>
    </source>
</evidence>
<dbReference type="EMBL" id="JBFDAA010000003">
    <property type="protein sequence ID" value="KAL1139160.1"/>
    <property type="molecule type" value="Genomic_DNA"/>
</dbReference>
<dbReference type="Gene3D" id="3.30.70.60">
    <property type="match status" value="1"/>
</dbReference>
<accession>A0ABD0YT35</accession>
<dbReference type="Pfam" id="PF01250">
    <property type="entry name" value="Ribosomal_S6"/>
    <property type="match status" value="1"/>
</dbReference>
<evidence type="ECO:0000256" key="1">
    <source>
        <dbReference type="ARBA" id="ARBA00009512"/>
    </source>
</evidence>
<evidence type="ECO:0000313" key="4">
    <source>
        <dbReference type="EMBL" id="KAL1139160.1"/>
    </source>
</evidence>
<evidence type="ECO:0000256" key="3">
    <source>
        <dbReference type="ARBA" id="ARBA00035365"/>
    </source>
</evidence>
<sequence length="149" mass="17260">MPSYELTLLLKILPKNELAVILKRAASAIFNTGGIIRRIDNLGSRSTPYKTSSHGFVHKEASYFVIEFDAPPAKLDSLLEEYNRDVDIIRNRIFKTNDESSFECTIDQESKPAPYRSEIIKMLEEVKKKAARQRKYKYNCGLDYYPFQK</sequence>